<evidence type="ECO:0000256" key="2">
    <source>
        <dbReference type="ARBA" id="ARBA00004613"/>
    </source>
</evidence>
<dbReference type="GO" id="GO:0005576">
    <property type="term" value="C:extracellular region"/>
    <property type="evidence" value="ECO:0007669"/>
    <property type="project" value="UniProtKB-SubCell"/>
</dbReference>
<dbReference type="AlphaFoldDB" id="A0ABD3G5A2"/>
<evidence type="ECO:0000259" key="4">
    <source>
        <dbReference type="Pfam" id="PF20147"/>
    </source>
</evidence>
<gene>
    <name evidence="5" type="ORF">V7S43_000294</name>
</gene>
<reference evidence="5 6" key="1">
    <citation type="submission" date="2024-09" db="EMBL/GenBank/DDBJ databases">
        <title>Genome sequencing and assembly of Phytophthora oleae, isolate VK10A, causative agent of rot of olive drupes.</title>
        <authorList>
            <person name="Conti Taguali S."/>
            <person name="Riolo M."/>
            <person name="La Spada F."/>
            <person name="Cacciola S.O."/>
            <person name="Dionisio G."/>
        </authorList>
    </citation>
    <scope>NUCLEOTIDE SEQUENCE [LARGE SCALE GENOMIC DNA]</scope>
    <source>
        <strain evidence="5 6">VK10A</strain>
    </source>
</reference>
<evidence type="ECO:0000256" key="1">
    <source>
        <dbReference type="ARBA" id="ARBA00004340"/>
    </source>
</evidence>
<evidence type="ECO:0000313" key="5">
    <source>
        <dbReference type="EMBL" id="KAL3674338.1"/>
    </source>
</evidence>
<feature type="domain" description="Crinkler effector protein N-terminal" evidence="4">
    <location>
        <begin position="2"/>
        <end position="112"/>
    </location>
</feature>
<keyword evidence="6" id="KW-1185">Reference proteome</keyword>
<dbReference type="GO" id="GO:0043657">
    <property type="term" value="C:host cell"/>
    <property type="evidence" value="ECO:0007669"/>
    <property type="project" value="UniProtKB-SubCell"/>
</dbReference>
<accession>A0ABD3G5A2</accession>
<proteinExistence type="predicted"/>
<comment type="subcellular location">
    <subcellularLocation>
        <location evidence="1">Host cell</location>
    </subcellularLocation>
    <subcellularLocation>
        <location evidence="2">Secreted</location>
    </subcellularLocation>
</comment>
<dbReference type="Proteomes" id="UP001632037">
    <property type="component" value="Unassembled WGS sequence"/>
</dbReference>
<dbReference type="EMBL" id="JBIMZQ010000001">
    <property type="protein sequence ID" value="KAL3674338.1"/>
    <property type="molecule type" value="Genomic_DNA"/>
</dbReference>
<evidence type="ECO:0000256" key="3">
    <source>
        <dbReference type="ARBA" id="ARBA00022525"/>
    </source>
</evidence>
<evidence type="ECO:0000313" key="6">
    <source>
        <dbReference type="Proteomes" id="UP001632037"/>
    </source>
</evidence>
<sequence length="254" mass="28616">MLTLNCAIVGLAGSAFPAEIDEGASVASLKDAIKSLNSTKLKNVDASDLQLFLAKTKSKDLAVDEEVTHTDVQKMIQENEMKPLWTIQEVLNDFKMTGENAPRSKQVHVLVVIQTQRGLWLVTGSVENALNSKGIRYNLYWMATMRIGFYDPTRRSGNKNVVFWYQDKKLCFHVLFKTEDAALRFETDLMTGPYTLGSPLTNHVVDTRVALTKAVSTDLQRIFHLDYVPDDSESPQSTNIHIVDLKRFESGRFN</sequence>
<dbReference type="Pfam" id="PF20147">
    <property type="entry name" value="Crinkler"/>
    <property type="match status" value="1"/>
</dbReference>
<name>A0ABD3G5A2_9STRA</name>
<dbReference type="InterPro" id="IPR045379">
    <property type="entry name" value="Crinkler_N"/>
</dbReference>
<comment type="caution">
    <text evidence="5">The sequence shown here is derived from an EMBL/GenBank/DDBJ whole genome shotgun (WGS) entry which is preliminary data.</text>
</comment>
<organism evidence="5 6">
    <name type="scientific">Phytophthora oleae</name>
    <dbReference type="NCBI Taxonomy" id="2107226"/>
    <lineage>
        <taxon>Eukaryota</taxon>
        <taxon>Sar</taxon>
        <taxon>Stramenopiles</taxon>
        <taxon>Oomycota</taxon>
        <taxon>Peronosporomycetes</taxon>
        <taxon>Peronosporales</taxon>
        <taxon>Peronosporaceae</taxon>
        <taxon>Phytophthora</taxon>
    </lineage>
</organism>
<protein>
    <recommendedName>
        <fullName evidence="4">Crinkler effector protein N-terminal domain-containing protein</fullName>
    </recommendedName>
</protein>
<keyword evidence="3" id="KW-0964">Secreted</keyword>